<evidence type="ECO:0000256" key="2">
    <source>
        <dbReference type="SAM" id="SignalP"/>
    </source>
</evidence>
<name>A0A8D8VL11_9HEMI</name>
<proteinExistence type="predicted"/>
<sequence>MSSLFILFICLFSISSPVSRFLSSLPRVQALHSVYLSTFYFFHCLPFSLLSSLPHVQSLHSVYLSIFYFFPCLPFSLLSSISGTKRPLKLKFPLSNLFKKKTLWFKINQSE</sequence>
<feature type="signal peptide" evidence="2">
    <location>
        <begin position="1"/>
        <end position="20"/>
    </location>
</feature>
<evidence type="ECO:0000256" key="1">
    <source>
        <dbReference type="SAM" id="Phobius"/>
    </source>
</evidence>
<feature type="transmembrane region" description="Helical" evidence="1">
    <location>
        <begin position="62"/>
        <end position="81"/>
    </location>
</feature>
<dbReference type="AlphaFoldDB" id="A0A8D8VL11"/>
<reference evidence="3" key="1">
    <citation type="submission" date="2021-05" db="EMBL/GenBank/DDBJ databases">
        <authorList>
            <person name="Alioto T."/>
            <person name="Alioto T."/>
            <person name="Gomez Garrido J."/>
        </authorList>
    </citation>
    <scope>NUCLEOTIDE SEQUENCE</scope>
</reference>
<protein>
    <submittedName>
        <fullName evidence="3">Uncharacterized protein</fullName>
    </submittedName>
</protein>
<dbReference type="EMBL" id="HBUF01060620">
    <property type="protein sequence ID" value="CAG6625700.1"/>
    <property type="molecule type" value="Transcribed_RNA"/>
</dbReference>
<accession>A0A8D8VL11</accession>
<feature type="transmembrane region" description="Helical" evidence="1">
    <location>
        <begin position="30"/>
        <end position="50"/>
    </location>
</feature>
<keyword evidence="2" id="KW-0732">Signal</keyword>
<keyword evidence="1" id="KW-0812">Transmembrane</keyword>
<keyword evidence="1" id="KW-1133">Transmembrane helix</keyword>
<organism evidence="3">
    <name type="scientific">Cacopsylla melanoneura</name>
    <dbReference type="NCBI Taxonomy" id="428564"/>
    <lineage>
        <taxon>Eukaryota</taxon>
        <taxon>Metazoa</taxon>
        <taxon>Ecdysozoa</taxon>
        <taxon>Arthropoda</taxon>
        <taxon>Hexapoda</taxon>
        <taxon>Insecta</taxon>
        <taxon>Pterygota</taxon>
        <taxon>Neoptera</taxon>
        <taxon>Paraneoptera</taxon>
        <taxon>Hemiptera</taxon>
        <taxon>Sternorrhyncha</taxon>
        <taxon>Psylloidea</taxon>
        <taxon>Psyllidae</taxon>
        <taxon>Psyllinae</taxon>
        <taxon>Cacopsylla</taxon>
    </lineage>
</organism>
<feature type="chain" id="PRO_5034705084" evidence="2">
    <location>
        <begin position="21"/>
        <end position="111"/>
    </location>
</feature>
<keyword evidence="1" id="KW-0472">Membrane</keyword>
<evidence type="ECO:0000313" key="3">
    <source>
        <dbReference type="EMBL" id="CAG6625700.1"/>
    </source>
</evidence>